<proteinExistence type="predicted"/>
<evidence type="ECO:0000313" key="1">
    <source>
        <dbReference type="EMBL" id="KKL83463.1"/>
    </source>
</evidence>
<accession>A0A0F9FB52</accession>
<dbReference type="EMBL" id="LAZR01021971">
    <property type="protein sequence ID" value="KKL83463.1"/>
    <property type="molecule type" value="Genomic_DNA"/>
</dbReference>
<gene>
    <name evidence="1" type="ORF">LCGC14_1974510</name>
</gene>
<sequence length="89" mass="9992">MEPKYPKGLLWRMKKIELQAIADAEGISYPEDVSKLELYRIVLANIPMIEDYAVVPPGVRPGPVPPIVEKPIDDSPASARIKRIRQANK</sequence>
<name>A0A0F9FB52_9ZZZZ</name>
<protein>
    <submittedName>
        <fullName evidence="1">Uncharacterized protein</fullName>
    </submittedName>
</protein>
<dbReference type="AlphaFoldDB" id="A0A0F9FB52"/>
<comment type="caution">
    <text evidence="1">The sequence shown here is derived from an EMBL/GenBank/DDBJ whole genome shotgun (WGS) entry which is preliminary data.</text>
</comment>
<organism evidence="1">
    <name type="scientific">marine sediment metagenome</name>
    <dbReference type="NCBI Taxonomy" id="412755"/>
    <lineage>
        <taxon>unclassified sequences</taxon>
        <taxon>metagenomes</taxon>
        <taxon>ecological metagenomes</taxon>
    </lineage>
</organism>
<reference evidence="1" key="1">
    <citation type="journal article" date="2015" name="Nature">
        <title>Complex archaea that bridge the gap between prokaryotes and eukaryotes.</title>
        <authorList>
            <person name="Spang A."/>
            <person name="Saw J.H."/>
            <person name="Jorgensen S.L."/>
            <person name="Zaremba-Niedzwiedzka K."/>
            <person name="Martijn J."/>
            <person name="Lind A.E."/>
            <person name="van Eijk R."/>
            <person name="Schleper C."/>
            <person name="Guy L."/>
            <person name="Ettema T.J."/>
        </authorList>
    </citation>
    <scope>NUCLEOTIDE SEQUENCE</scope>
</reference>